<evidence type="ECO:0000259" key="1">
    <source>
        <dbReference type="PROSITE" id="PS50883"/>
    </source>
</evidence>
<dbReference type="PROSITE" id="PS50887">
    <property type="entry name" value="GGDEF"/>
    <property type="match status" value="1"/>
</dbReference>
<dbReference type="GO" id="GO:0003824">
    <property type="term" value="F:catalytic activity"/>
    <property type="evidence" value="ECO:0007669"/>
    <property type="project" value="UniProtKB-ARBA"/>
</dbReference>
<dbReference type="SMART" id="SM00267">
    <property type="entry name" value="GGDEF"/>
    <property type="match status" value="1"/>
</dbReference>
<dbReference type="EMBL" id="AZRA01000023">
    <property type="protein sequence ID" value="KDB53512.1"/>
    <property type="molecule type" value="Genomic_DNA"/>
</dbReference>
<dbReference type="eggNOG" id="COG5001">
    <property type="taxonomic scope" value="Bacteria"/>
</dbReference>
<dbReference type="FunFam" id="3.30.70.270:FF:000001">
    <property type="entry name" value="Diguanylate cyclase domain protein"/>
    <property type="match status" value="1"/>
</dbReference>
<organism evidence="3 4">
    <name type="scientific">Sphaerotilus natans subsp. natans DSM 6575</name>
    <dbReference type="NCBI Taxonomy" id="1286631"/>
    <lineage>
        <taxon>Bacteria</taxon>
        <taxon>Pseudomonadati</taxon>
        <taxon>Pseudomonadota</taxon>
        <taxon>Betaproteobacteria</taxon>
        <taxon>Burkholderiales</taxon>
        <taxon>Sphaerotilaceae</taxon>
        <taxon>Sphaerotilus</taxon>
    </lineage>
</organism>
<dbReference type="InterPro" id="IPR035965">
    <property type="entry name" value="PAS-like_dom_sf"/>
</dbReference>
<dbReference type="CDD" id="cd01948">
    <property type="entry name" value="EAL"/>
    <property type="match status" value="1"/>
</dbReference>
<gene>
    <name evidence="3" type="ORF">X805_08770</name>
</gene>
<dbReference type="InterPro" id="IPR029787">
    <property type="entry name" value="Nucleotide_cyclase"/>
</dbReference>
<evidence type="ECO:0000313" key="4">
    <source>
        <dbReference type="Proteomes" id="UP000026714"/>
    </source>
</evidence>
<comment type="caution">
    <text evidence="3">The sequence shown here is derived from an EMBL/GenBank/DDBJ whole genome shotgun (WGS) entry which is preliminary data.</text>
</comment>
<dbReference type="Pfam" id="PF00990">
    <property type="entry name" value="GGDEF"/>
    <property type="match status" value="1"/>
</dbReference>
<protein>
    <submittedName>
        <fullName evidence="3">Diguanylate cyclase (GGDEF) domain-containing protein</fullName>
    </submittedName>
</protein>
<name>A0A059KPX7_9BURK</name>
<dbReference type="InterPro" id="IPR052155">
    <property type="entry name" value="Biofilm_reg_signaling"/>
</dbReference>
<accession>A0A059KPX7</accession>
<evidence type="ECO:0000259" key="2">
    <source>
        <dbReference type="PROSITE" id="PS50887"/>
    </source>
</evidence>
<dbReference type="Pfam" id="PF00563">
    <property type="entry name" value="EAL"/>
    <property type="match status" value="1"/>
</dbReference>
<dbReference type="InterPro" id="IPR000160">
    <property type="entry name" value="GGDEF_dom"/>
</dbReference>
<dbReference type="SUPFAM" id="SSF141868">
    <property type="entry name" value="EAL domain-like"/>
    <property type="match status" value="1"/>
</dbReference>
<dbReference type="Proteomes" id="UP000026714">
    <property type="component" value="Unassembled WGS sequence"/>
</dbReference>
<evidence type="ECO:0000313" key="3">
    <source>
        <dbReference type="EMBL" id="KDB53512.1"/>
    </source>
</evidence>
<dbReference type="STRING" id="34103.SAMN05421778_12277"/>
<dbReference type="InterPro" id="IPR043128">
    <property type="entry name" value="Rev_trsase/Diguanyl_cyclase"/>
</dbReference>
<dbReference type="SUPFAM" id="SSF55073">
    <property type="entry name" value="Nucleotide cyclase"/>
    <property type="match status" value="1"/>
</dbReference>
<dbReference type="SUPFAM" id="SSF55785">
    <property type="entry name" value="PYP-like sensor domain (PAS domain)"/>
    <property type="match status" value="1"/>
</dbReference>
<keyword evidence="4" id="KW-1185">Reference proteome</keyword>
<dbReference type="AlphaFoldDB" id="A0A059KPX7"/>
<dbReference type="InterPro" id="IPR035919">
    <property type="entry name" value="EAL_sf"/>
</dbReference>
<dbReference type="Gene3D" id="3.20.20.450">
    <property type="entry name" value="EAL domain"/>
    <property type="match status" value="1"/>
</dbReference>
<proteinExistence type="predicted"/>
<reference evidence="3 4" key="1">
    <citation type="journal article" date="2014" name="FEMS Microbiol. Ecol.">
        <title>Sphaerotilus natans encrusted with nanoball-shaped Fe(III) oxide minerals formed by nitrate-reducing mixotrophic Fe(II) oxidation.</title>
        <authorList>
            <person name="Park S."/>
            <person name="Kim D.H."/>
            <person name="Lee J.H."/>
            <person name="Hur H.G."/>
        </authorList>
    </citation>
    <scope>NUCLEOTIDE SEQUENCE [LARGE SCALE GENOMIC DNA]</scope>
    <source>
        <strain evidence="3 4">DSM 6575</strain>
    </source>
</reference>
<dbReference type="NCBIfam" id="TIGR00254">
    <property type="entry name" value="GGDEF"/>
    <property type="match status" value="1"/>
</dbReference>
<dbReference type="Gene3D" id="3.30.70.270">
    <property type="match status" value="1"/>
</dbReference>
<feature type="domain" description="GGDEF" evidence="2">
    <location>
        <begin position="302"/>
        <end position="437"/>
    </location>
</feature>
<dbReference type="InterPro" id="IPR001633">
    <property type="entry name" value="EAL_dom"/>
</dbReference>
<dbReference type="PANTHER" id="PTHR44757:SF2">
    <property type="entry name" value="BIOFILM ARCHITECTURE MAINTENANCE PROTEIN MBAA"/>
    <property type="match status" value="1"/>
</dbReference>
<feature type="domain" description="EAL" evidence="1">
    <location>
        <begin position="446"/>
        <end position="696"/>
    </location>
</feature>
<dbReference type="CDD" id="cd01949">
    <property type="entry name" value="GGDEF"/>
    <property type="match status" value="1"/>
</dbReference>
<dbReference type="SMART" id="SM00052">
    <property type="entry name" value="EAL"/>
    <property type="match status" value="1"/>
</dbReference>
<dbReference type="PANTHER" id="PTHR44757">
    <property type="entry name" value="DIGUANYLATE CYCLASE DGCP"/>
    <property type="match status" value="1"/>
</dbReference>
<sequence length="699" mass="78453">MEAAFLPAQQHFSLHALTASRQDGNAASDSPVTDHTSAHVTPLQRLRTPVWLYDIDQGRVLWANEAALGLWCSDSLEELRQRDMAREMSPTIAQRLRQLQQDFRLHDRSSTELWTLYPRGMPRTVDIVCTGWVLDDGRMGMLCEAIGESMTDAVTLRSAEAMVHTPVMVTLYSVRGRALYRNPAARATVDHPDAGARSRVLDRRELRQIVEQLHRNGQARATTQVSTSLGPRWHDISVRLCRDPVEGRQVFLVSEIDITELKQAESRAHWLAMRDTLTGLPNRSFVSRDFQQRLDGLHASGGEAALIFIDLDRFKAVNDSLGHDIGDRLLVEIAQRLYATLDTDDLVARLGGDEFLVLVSNRDGDIERRTRQLVRRLQAELGRTVMIGRLQMQVTPSMGICRFPRDGHDIDALLRNADLALYRAKEAGGNGVGWFTPELVRIARERIQLEQDLRVAVERHQFEVHYQPRVQVGSGHLVGAEALVRWRHPRRGLVAPDVFIGLSEETGLIRSIGAMVLEKAARQQVLWQSLGRRLRISVNLSPRQFGDPGLVDTIARIVRDTGCDPQQIELEITESVMLGQDESTNRALHQLADMGFRLAIDDFGTGYSNLAYLQRCPISTLKIDRSFIAGDDGVSPLARLVITMCRMLGIETVAEGVETEAQLDWLRTQDCDEYQGHLCSPALPADQFERQMLTMAGPA</sequence>
<dbReference type="PROSITE" id="PS50883">
    <property type="entry name" value="EAL"/>
    <property type="match status" value="1"/>
</dbReference>